<accession>A0AAF0PUX9</accession>
<feature type="transmembrane region" description="Helical" evidence="1">
    <location>
        <begin position="6"/>
        <end position="23"/>
    </location>
</feature>
<keyword evidence="1" id="KW-0472">Membrane</keyword>
<dbReference type="EMBL" id="CP133612">
    <property type="protein sequence ID" value="WMV11251.1"/>
    <property type="molecule type" value="Genomic_DNA"/>
</dbReference>
<keyword evidence="1" id="KW-0812">Transmembrane</keyword>
<gene>
    <name evidence="2" type="ORF">MTR67_004636</name>
</gene>
<evidence type="ECO:0000313" key="2">
    <source>
        <dbReference type="EMBL" id="WMV11251.1"/>
    </source>
</evidence>
<protein>
    <submittedName>
        <fullName evidence="2">Uncharacterized protein</fullName>
    </submittedName>
</protein>
<keyword evidence="3" id="KW-1185">Reference proteome</keyword>
<organism evidence="2 3">
    <name type="scientific">Solanum verrucosum</name>
    <dbReference type="NCBI Taxonomy" id="315347"/>
    <lineage>
        <taxon>Eukaryota</taxon>
        <taxon>Viridiplantae</taxon>
        <taxon>Streptophyta</taxon>
        <taxon>Embryophyta</taxon>
        <taxon>Tracheophyta</taxon>
        <taxon>Spermatophyta</taxon>
        <taxon>Magnoliopsida</taxon>
        <taxon>eudicotyledons</taxon>
        <taxon>Gunneridae</taxon>
        <taxon>Pentapetalae</taxon>
        <taxon>asterids</taxon>
        <taxon>lamiids</taxon>
        <taxon>Solanales</taxon>
        <taxon>Solanaceae</taxon>
        <taxon>Solanoideae</taxon>
        <taxon>Solaneae</taxon>
        <taxon>Solanum</taxon>
    </lineage>
</organism>
<dbReference type="Proteomes" id="UP001234989">
    <property type="component" value="Chromosome 1"/>
</dbReference>
<keyword evidence="1" id="KW-1133">Transmembrane helix</keyword>
<name>A0AAF0PUX9_SOLVR</name>
<proteinExistence type="predicted"/>
<evidence type="ECO:0000313" key="3">
    <source>
        <dbReference type="Proteomes" id="UP001234989"/>
    </source>
</evidence>
<dbReference type="AlphaFoldDB" id="A0AAF0PUX9"/>
<reference evidence="2" key="1">
    <citation type="submission" date="2023-08" db="EMBL/GenBank/DDBJ databases">
        <title>A de novo genome assembly of Solanum verrucosum Schlechtendal, a Mexican diploid species geographically isolated from the other diploid A-genome species in potato relatives.</title>
        <authorList>
            <person name="Hosaka K."/>
        </authorList>
    </citation>
    <scope>NUCLEOTIDE SEQUENCE</scope>
    <source>
        <tissue evidence="2">Young leaves</tissue>
    </source>
</reference>
<sequence>MDDRVWVSLSTFLVSLFLCWWLLTIV</sequence>
<evidence type="ECO:0000256" key="1">
    <source>
        <dbReference type="SAM" id="Phobius"/>
    </source>
</evidence>